<dbReference type="CDD" id="cd00038">
    <property type="entry name" value="CAP_ED"/>
    <property type="match status" value="1"/>
</dbReference>
<evidence type="ECO:0000313" key="2">
    <source>
        <dbReference type="EMBL" id="MFC5069624.1"/>
    </source>
</evidence>
<organism evidence="2 3">
    <name type="scientific">Flaviflagellibacter deserti</name>
    <dbReference type="NCBI Taxonomy" id="2267266"/>
    <lineage>
        <taxon>Bacteria</taxon>
        <taxon>Pseudomonadati</taxon>
        <taxon>Pseudomonadota</taxon>
        <taxon>Alphaproteobacteria</taxon>
        <taxon>Hyphomicrobiales</taxon>
        <taxon>Flaviflagellibacter</taxon>
    </lineage>
</organism>
<evidence type="ECO:0000313" key="3">
    <source>
        <dbReference type="Proteomes" id="UP001595796"/>
    </source>
</evidence>
<evidence type="ECO:0000259" key="1">
    <source>
        <dbReference type="PROSITE" id="PS50042"/>
    </source>
</evidence>
<dbReference type="SMART" id="SM00100">
    <property type="entry name" value="cNMP"/>
    <property type="match status" value="1"/>
</dbReference>
<name>A0ABV9Z4Y3_9HYPH</name>
<dbReference type="PROSITE" id="PS50042">
    <property type="entry name" value="CNMP_BINDING_3"/>
    <property type="match status" value="1"/>
</dbReference>
<dbReference type="EMBL" id="JBHSJF010000008">
    <property type="protein sequence ID" value="MFC5069624.1"/>
    <property type="molecule type" value="Genomic_DNA"/>
</dbReference>
<dbReference type="RefSeq" id="WP_114956347.1">
    <property type="nucleotide sequence ID" value="NZ_JBHSJF010000008.1"/>
</dbReference>
<dbReference type="InterPro" id="IPR000595">
    <property type="entry name" value="cNMP-bd_dom"/>
</dbReference>
<dbReference type="InterPro" id="IPR050818">
    <property type="entry name" value="KCNH_animal-type"/>
</dbReference>
<dbReference type="Gene3D" id="2.60.120.10">
    <property type="entry name" value="Jelly Rolls"/>
    <property type="match status" value="1"/>
</dbReference>
<proteinExistence type="predicted"/>
<dbReference type="PANTHER" id="PTHR10217">
    <property type="entry name" value="VOLTAGE AND LIGAND GATED POTASSIUM CHANNEL"/>
    <property type="match status" value="1"/>
</dbReference>
<dbReference type="PANTHER" id="PTHR10217:SF435">
    <property type="entry name" value="POTASSIUM VOLTAGE-GATED CHANNEL PROTEIN EAG"/>
    <property type="match status" value="1"/>
</dbReference>
<dbReference type="InterPro" id="IPR014710">
    <property type="entry name" value="RmlC-like_jellyroll"/>
</dbReference>
<reference evidence="3" key="1">
    <citation type="journal article" date="2019" name="Int. J. Syst. Evol. Microbiol.">
        <title>The Global Catalogue of Microorganisms (GCM) 10K type strain sequencing project: providing services to taxonomists for standard genome sequencing and annotation.</title>
        <authorList>
            <consortium name="The Broad Institute Genomics Platform"/>
            <consortium name="The Broad Institute Genome Sequencing Center for Infectious Disease"/>
            <person name="Wu L."/>
            <person name="Ma J."/>
        </authorList>
    </citation>
    <scope>NUCLEOTIDE SEQUENCE [LARGE SCALE GENOMIC DNA]</scope>
    <source>
        <strain evidence="3">CGMCC 1.16444</strain>
    </source>
</reference>
<feature type="domain" description="Cyclic nucleotide-binding" evidence="1">
    <location>
        <begin position="1"/>
        <end position="117"/>
    </location>
</feature>
<dbReference type="SUPFAM" id="SSF51206">
    <property type="entry name" value="cAMP-binding domain-like"/>
    <property type="match status" value="1"/>
</dbReference>
<accession>A0ABV9Z4Y3</accession>
<sequence>MIAEIGGEALRLLAFSVETVSVRPGEVLFERGAPAEGAYVVVNGKIALKAGDTDRERTVGAGTLIGEMALIVPTERPCDAVALEPTRLIAIPRPLFRRVLTEFPEIAETIRQKLVTRVRAEQAALDRVRATLNSLDQRD</sequence>
<protein>
    <submittedName>
        <fullName evidence="2">Cyclic nucleotide-binding domain-containing protein</fullName>
    </submittedName>
</protein>
<dbReference type="InterPro" id="IPR018490">
    <property type="entry name" value="cNMP-bd_dom_sf"/>
</dbReference>
<dbReference type="Proteomes" id="UP001595796">
    <property type="component" value="Unassembled WGS sequence"/>
</dbReference>
<keyword evidence="3" id="KW-1185">Reference proteome</keyword>
<gene>
    <name evidence="2" type="ORF">ACFPFW_16525</name>
</gene>
<dbReference type="Pfam" id="PF00027">
    <property type="entry name" value="cNMP_binding"/>
    <property type="match status" value="1"/>
</dbReference>
<comment type="caution">
    <text evidence="2">The sequence shown here is derived from an EMBL/GenBank/DDBJ whole genome shotgun (WGS) entry which is preliminary data.</text>
</comment>